<evidence type="ECO:0000256" key="1">
    <source>
        <dbReference type="SAM" id="MobiDB-lite"/>
    </source>
</evidence>
<dbReference type="EMBL" id="ML212903">
    <property type="protein sequence ID" value="TFK78003.1"/>
    <property type="molecule type" value="Genomic_DNA"/>
</dbReference>
<sequence>MHQQRQHHNKKIWVTCREGLPYRIKDEFAITAHDISTLVKMQTIALQMDQHLAWRSEERPRTEKFPKRGKKAAQCPARKGGQCAAASSSSSTTSDEVVALQLQLKALEERIATLTTMKEKEGF</sequence>
<organism evidence="2 3">
    <name type="scientific">Polyporus arcularius HHB13444</name>
    <dbReference type="NCBI Taxonomy" id="1314778"/>
    <lineage>
        <taxon>Eukaryota</taxon>
        <taxon>Fungi</taxon>
        <taxon>Dikarya</taxon>
        <taxon>Basidiomycota</taxon>
        <taxon>Agaricomycotina</taxon>
        <taxon>Agaricomycetes</taxon>
        <taxon>Polyporales</taxon>
        <taxon>Polyporaceae</taxon>
        <taxon>Polyporus</taxon>
    </lineage>
</organism>
<evidence type="ECO:0000313" key="2">
    <source>
        <dbReference type="EMBL" id="TFK78003.1"/>
    </source>
</evidence>
<reference evidence="2 3" key="1">
    <citation type="journal article" date="2019" name="Nat. Ecol. Evol.">
        <title>Megaphylogeny resolves global patterns of mushroom evolution.</title>
        <authorList>
            <person name="Varga T."/>
            <person name="Krizsan K."/>
            <person name="Foldi C."/>
            <person name="Dima B."/>
            <person name="Sanchez-Garcia M."/>
            <person name="Sanchez-Ramirez S."/>
            <person name="Szollosi G.J."/>
            <person name="Szarkandi J.G."/>
            <person name="Papp V."/>
            <person name="Albert L."/>
            <person name="Andreopoulos W."/>
            <person name="Angelini C."/>
            <person name="Antonin V."/>
            <person name="Barry K.W."/>
            <person name="Bougher N.L."/>
            <person name="Buchanan P."/>
            <person name="Buyck B."/>
            <person name="Bense V."/>
            <person name="Catcheside P."/>
            <person name="Chovatia M."/>
            <person name="Cooper J."/>
            <person name="Damon W."/>
            <person name="Desjardin D."/>
            <person name="Finy P."/>
            <person name="Geml J."/>
            <person name="Haridas S."/>
            <person name="Hughes K."/>
            <person name="Justo A."/>
            <person name="Karasinski D."/>
            <person name="Kautmanova I."/>
            <person name="Kiss B."/>
            <person name="Kocsube S."/>
            <person name="Kotiranta H."/>
            <person name="LaButti K.M."/>
            <person name="Lechner B.E."/>
            <person name="Liimatainen K."/>
            <person name="Lipzen A."/>
            <person name="Lukacs Z."/>
            <person name="Mihaltcheva S."/>
            <person name="Morgado L.N."/>
            <person name="Niskanen T."/>
            <person name="Noordeloos M.E."/>
            <person name="Ohm R.A."/>
            <person name="Ortiz-Santana B."/>
            <person name="Ovrebo C."/>
            <person name="Racz N."/>
            <person name="Riley R."/>
            <person name="Savchenko A."/>
            <person name="Shiryaev A."/>
            <person name="Soop K."/>
            <person name="Spirin V."/>
            <person name="Szebenyi C."/>
            <person name="Tomsovsky M."/>
            <person name="Tulloss R.E."/>
            <person name="Uehling J."/>
            <person name="Grigoriev I.V."/>
            <person name="Vagvolgyi C."/>
            <person name="Papp T."/>
            <person name="Martin F.M."/>
            <person name="Miettinen O."/>
            <person name="Hibbett D.S."/>
            <person name="Nagy L.G."/>
        </authorList>
    </citation>
    <scope>NUCLEOTIDE SEQUENCE [LARGE SCALE GENOMIC DNA]</scope>
    <source>
        <strain evidence="2 3">HHB13444</strain>
    </source>
</reference>
<dbReference type="AlphaFoldDB" id="A0A5C3NWW2"/>
<protein>
    <submittedName>
        <fullName evidence="2">Uncharacterized protein</fullName>
    </submittedName>
</protein>
<dbReference type="Proteomes" id="UP000308197">
    <property type="component" value="Unassembled WGS sequence"/>
</dbReference>
<gene>
    <name evidence="2" type="ORF">K466DRAFT_607426</name>
</gene>
<name>A0A5C3NWW2_9APHY</name>
<feature type="compositionally biased region" description="Basic and acidic residues" evidence="1">
    <location>
        <begin position="55"/>
        <end position="66"/>
    </location>
</feature>
<keyword evidence="3" id="KW-1185">Reference proteome</keyword>
<feature type="region of interest" description="Disordered" evidence="1">
    <location>
        <begin position="55"/>
        <end position="92"/>
    </location>
</feature>
<evidence type="ECO:0000313" key="3">
    <source>
        <dbReference type="Proteomes" id="UP000308197"/>
    </source>
</evidence>
<dbReference type="STRING" id="1314778.A0A5C3NWW2"/>
<accession>A0A5C3NWW2</accession>
<proteinExistence type="predicted"/>
<dbReference type="InParanoid" id="A0A5C3NWW2"/>